<dbReference type="AlphaFoldDB" id="S9ZM69"/>
<dbReference type="OrthoDB" id="8527558at2"/>
<dbReference type="InterPro" id="IPR010260">
    <property type="entry name" value="AlpA"/>
</dbReference>
<protein>
    <submittedName>
        <fullName evidence="1">Uncharacterized protein</fullName>
    </submittedName>
</protein>
<dbReference type="EMBL" id="ATJV01000078">
    <property type="protein sequence ID" value="EPZ14582.1"/>
    <property type="molecule type" value="Genomic_DNA"/>
</dbReference>
<dbReference type="RefSeq" id="WP_021250345.1">
    <property type="nucleotide sequence ID" value="NZ_ATJV01000078.1"/>
</dbReference>
<evidence type="ECO:0000313" key="2">
    <source>
        <dbReference type="Proteomes" id="UP000015455"/>
    </source>
</evidence>
<organism evidence="1 2">
    <name type="scientific">Thauera terpenica 58Eu</name>
    <dbReference type="NCBI Taxonomy" id="1348657"/>
    <lineage>
        <taxon>Bacteria</taxon>
        <taxon>Pseudomonadati</taxon>
        <taxon>Pseudomonadota</taxon>
        <taxon>Betaproteobacteria</taxon>
        <taxon>Rhodocyclales</taxon>
        <taxon>Zoogloeaceae</taxon>
        <taxon>Thauera</taxon>
    </lineage>
</organism>
<proteinExistence type="predicted"/>
<dbReference type="STRING" id="1348657.M622_18420"/>
<evidence type="ECO:0000313" key="1">
    <source>
        <dbReference type="EMBL" id="EPZ14582.1"/>
    </source>
</evidence>
<keyword evidence="2" id="KW-1185">Reference proteome</keyword>
<gene>
    <name evidence="1" type="ORF">M622_18420</name>
</gene>
<sequence>MNASRPDLPSTGFLRLPQVLALIPISRSAWWAGIRSGKYPAGRKLGGKTTVWRAEDIRALIERVGGQ</sequence>
<accession>S9ZM69</accession>
<dbReference type="Proteomes" id="UP000015455">
    <property type="component" value="Unassembled WGS sequence"/>
</dbReference>
<dbReference type="PATRIC" id="fig|1348657.5.peg.2942"/>
<reference evidence="1 2" key="1">
    <citation type="submission" date="2013-06" db="EMBL/GenBank/DDBJ databases">
        <title>Draft genome sequence of Thauera terpenica.</title>
        <authorList>
            <person name="Liu B."/>
            <person name="Frostegard A.H."/>
            <person name="Shapleigh J.P."/>
        </authorList>
    </citation>
    <scope>NUCLEOTIDE SEQUENCE [LARGE SCALE GENOMIC DNA]</scope>
    <source>
        <strain evidence="1 2">58Eu</strain>
    </source>
</reference>
<dbReference type="eggNOG" id="COG3311">
    <property type="taxonomic scope" value="Bacteria"/>
</dbReference>
<comment type="caution">
    <text evidence="1">The sequence shown here is derived from an EMBL/GenBank/DDBJ whole genome shotgun (WGS) entry which is preliminary data.</text>
</comment>
<name>S9ZM69_9RHOO</name>
<dbReference type="Pfam" id="PF05930">
    <property type="entry name" value="Phage_AlpA"/>
    <property type="match status" value="1"/>
</dbReference>